<comment type="similarity">
    <text evidence="2">Belongs to the CDC6/cdc18 family.</text>
</comment>
<proteinExistence type="inferred from homology"/>
<dbReference type="CDD" id="cd00009">
    <property type="entry name" value="AAA"/>
    <property type="match status" value="1"/>
</dbReference>
<feature type="domain" description="AAA+ ATPase" evidence="7">
    <location>
        <begin position="51"/>
        <end position="195"/>
    </location>
</feature>
<comment type="subcellular location">
    <subcellularLocation>
        <location evidence="1 6">Nucleus</location>
    </subcellularLocation>
</comment>
<dbReference type="Gene3D" id="1.10.8.60">
    <property type="match status" value="1"/>
</dbReference>
<comment type="function">
    <text evidence="6">Component of the origin recognition complex (ORC) that binds origins of replication. DNA-binding is ATP-dependent, however specific DNA sequences that define origins of replication have not been identified so far. ORC is required to assemble the pre-replication complex necessary to initiate DNA replication.</text>
</comment>
<dbReference type="KEGG" id="eiv:EIN_318790"/>
<keyword evidence="5 6" id="KW-0539">Nucleus</keyword>
<keyword evidence="6" id="KW-0067">ATP-binding</keyword>
<dbReference type="VEuPathDB" id="AmoebaDB:EIN_318790"/>
<sequence length="383" mass="44101">MDKDAQSQLLRNGVASLRKEAEKMTDGEIVGMEQQSLFLENNFEAFFSSNIPHVIFINGTPGTGKTMLVKHFLAKYKEQIRPFYFNAMEEETLDALQKHLLKQFNQDQHKSFDFRTSSIQRSISTGFSYYKNSILIIDEFDSFLDNEQKDNLYSFFNSLSDLKCHVLIILISNAVSDTFRQGSSTSSRFQYLSKTFPRFTPERLKQIILARVGKEVIDLVFSKEDYQYFLETIVEATMAGGDVRKVIGMVLSIIQGALDRMENNEDPRLSHRDVLELFDHKIGNPLTGCSQFEIVILYCLLKLNEEERNIQNLMLRLGGMKSKINHLIAWNDVMLQYALKRLEDRDFLHVKTGTKKLFVVDNSFLPDVVDAINNIPDVVDVIE</sequence>
<name>A0A0A1TZI4_ENTIV</name>
<dbReference type="OrthoDB" id="1926878at2759"/>
<dbReference type="GO" id="GO:0016887">
    <property type="term" value="F:ATP hydrolysis activity"/>
    <property type="evidence" value="ECO:0007669"/>
    <property type="project" value="InterPro"/>
</dbReference>
<accession>A0A0A1TZI4</accession>
<reference evidence="8 9" key="1">
    <citation type="submission" date="2012-10" db="EMBL/GenBank/DDBJ databases">
        <authorList>
            <person name="Zafar N."/>
            <person name="Inman J."/>
            <person name="Hall N."/>
            <person name="Lorenzi H."/>
            <person name="Caler E."/>
        </authorList>
    </citation>
    <scope>NUCLEOTIDE SEQUENCE [LARGE SCALE GENOMIC DNA]</scope>
    <source>
        <strain evidence="8 9">IP1</strain>
    </source>
</reference>
<dbReference type="PANTHER" id="PTHR10763:SF23">
    <property type="entry name" value="ORIGIN RECOGNITION COMPLEX SUBUNIT 1"/>
    <property type="match status" value="1"/>
</dbReference>
<dbReference type="InterPro" id="IPR050311">
    <property type="entry name" value="ORC1/CDC6"/>
</dbReference>
<keyword evidence="4 6" id="KW-0238">DNA-binding</keyword>
<evidence type="ECO:0000313" key="8">
    <source>
        <dbReference type="EMBL" id="ELP87010.1"/>
    </source>
</evidence>
<evidence type="ECO:0000256" key="3">
    <source>
        <dbReference type="ARBA" id="ARBA00022705"/>
    </source>
</evidence>
<dbReference type="Gene3D" id="3.40.50.300">
    <property type="entry name" value="P-loop containing nucleotide triphosphate hydrolases"/>
    <property type="match status" value="1"/>
</dbReference>
<evidence type="ECO:0000256" key="2">
    <source>
        <dbReference type="ARBA" id="ARBA00006184"/>
    </source>
</evidence>
<evidence type="ECO:0000256" key="6">
    <source>
        <dbReference type="RuleBase" id="RU365058"/>
    </source>
</evidence>
<dbReference type="RefSeq" id="XP_004253781.1">
    <property type="nucleotide sequence ID" value="XM_004253733.1"/>
</dbReference>
<dbReference type="GO" id="GO:0005524">
    <property type="term" value="F:ATP binding"/>
    <property type="evidence" value="ECO:0007669"/>
    <property type="project" value="UniProtKB-KW"/>
</dbReference>
<dbReference type="GO" id="GO:0003688">
    <property type="term" value="F:DNA replication origin binding"/>
    <property type="evidence" value="ECO:0007669"/>
    <property type="project" value="TreeGrafter"/>
</dbReference>
<evidence type="ECO:0000256" key="5">
    <source>
        <dbReference type="ARBA" id="ARBA00023242"/>
    </source>
</evidence>
<comment type="similarity">
    <text evidence="6">Belongs to the ORC1 family.</text>
</comment>
<dbReference type="OMA" id="MENNEDP"/>
<dbReference type="InterPro" id="IPR027417">
    <property type="entry name" value="P-loop_NTPase"/>
</dbReference>
<dbReference type="EMBL" id="KB206890">
    <property type="protein sequence ID" value="ELP87010.1"/>
    <property type="molecule type" value="Genomic_DNA"/>
</dbReference>
<dbReference type="InterPro" id="IPR049945">
    <property type="entry name" value="AAA_22"/>
</dbReference>
<dbReference type="GO" id="GO:0033314">
    <property type="term" value="P:mitotic DNA replication checkpoint signaling"/>
    <property type="evidence" value="ECO:0007669"/>
    <property type="project" value="TreeGrafter"/>
</dbReference>
<evidence type="ECO:0000259" key="7">
    <source>
        <dbReference type="SMART" id="SM00382"/>
    </source>
</evidence>
<dbReference type="GO" id="GO:0006270">
    <property type="term" value="P:DNA replication initiation"/>
    <property type="evidence" value="ECO:0007669"/>
    <property type="project" value="TreeGrafter"/>
</dbReference>
<dbReference type="Pfam" id="PF13401">
    <property type="entry name" value="AAA_22"/>
    <property type="match status" value="1"/>
</dbReference>
<organism evidence="8 9">
    <name type="scientific">Entamoeba invadens IP1</name>
    <dbReference type="NCBI Taxonomy" id="370355"/>
    <lineage>
        <taxon>Eukaryota</taxon>
        <taxon>Amoebozoa</taxon>
        <taxon>Evosea</taxon>
        <taxon>Archamoebae</taxon>
        <taxon>Mastigamoebida</taxon>
        <taxon>Entamoebidae</taxon>
        <taxon>Entamoeba</taxon>
    </lineage>
</organism>
<evidence type="ECO:0000256" key="4">
    <source>
        <dbReference type="ARBA" id="ARBA00023125"/>
    </source>
</evidence>
<keyword evidence="3 6" id="KW-0235">DNA replication</keyword>
<dbReference type="GO" id="GO:0005664">
    <property type="term" value="C:nuclear origin of replication recognition complex"/>
    <property type="evidence" value="ECO:0007669"/>
    <property type="project" value="TreeGrafter"/>
</dbReference>
<dbReference type="SMART" id="SM00382">
    <property type="entry name" value="AAA"/>
    <property type="match status" value="1"/>
</dbReference>
<dbReference type="PANTHER" id="PTHR10763">
    <property type="entry name" value="CELL DIVISION CONTROL PROTEIN 6-RELATED"/>
    <property type="match status" value="1"/>
</dbReference>
<keyword evidence="9" id="KW-1185">Reference proteome</keyword>
<dbReference type="Proteomes" id="UP000014680">
    <property type="component" value="Unassembled WGS sequence"/>
</dbReference>
<keyword evidence="6" id="KW-0547">Nucleotide-binding</keyword>
<comment type="subunit">
    <text evidence="6">ORC is composed of six subunits.</text>
</comment>
<protein>
    <recommendedName>
        <fullName evidence="6">Origin recognition complex subunit 1</fullName>
    </recommendedName>
</protein>
<evidence type="ECO:0000313" key="9">
    <source>
        <dbReference type="Proteomes" id="UP000014680"/>
    </source>
</evidence>
<dbReference type="GeneID" id="14885888"/>
<evidence type="ECO:0000256" key="1">
    <source>
        <dbReference type="ARBA" id="ARBA00004123"/>
    </source>
</evidence>
<dbReference type="InterPro" id="IPR003593">
    <property type="entry name" value="AAA+_ATPase"/>
</dbReference>
<dbReference type="SUPFAM" id="SSF52540">
    <property type="entry name" value="P-loop containing nucleoside triphosphate hydrolases"/>
    <property type="match status" value="1"/>
</dbReference>
<dbReference type="AlphaFoldDB" id="A0A0A1TZI4"/>
<gene>
    <name evidence="8" type="ORF">EIN_318790</name>
</gene>